<protein>
    <recommendedName>
        <fullName evidence="2">Response regulatory domain-containing protein</fullName>
    </recommendedName>
</protein>
<keyword evidence="4" id="KW-1185">Reference proteome</keyword>
<dbReference type="RefSeq" id="WP_229958375.1">
    <property type="nucleotide sequence ID" value="NZ_JAJJWI010000003.1"/>
</dbReference>
<dbReference type="PROSITE" id="PS50110">
    <property type="entry name" value="RESPONSE_REGULATORY"/>
    <property type="match status" value="1"/>
</dbReference>
<dbReference type="SUPFAM" id="SSF52172">
    <property type="entry name" value="CheY-like"/>
    <property type="match status" value="1"/>
</dbReference>
<evidence type="ECO:0000259" key="2">
    <source>
        <dbReference type="PROSITE" id="PS50110"/>
    </source>
</evidence>
<comment type="caution">
    <text evidence="1">Lacks conserved residue(s) required for the propagation of feature annotation.</text>
</comment>
<proteinExistence type="predicted"/>
<accession>A0ABW4X142</accession>
<evidence type="ECO:0000256" key="1">
    <source>
        <dbReference type="PROSITE-ProRule" id="PRU00169"/>
    </source>
</evidence>
<gene>
    <name evidence="3" type="ORF">ACFSKU_13905</name>
</gene>
<reference evidence="4" key="1">
    <citation type="journal article" date="2019" name="Int. J. Syst. Evol. Microbiol.">
        <title>The Global Catalogue of Microorganisms (GCM) 10K type strain sequencing project: providing services to taxonomists for standard genome sequencing and annotation.</title>
        <authorList>
            <consortium name="The Broad Institute Genomics Platform"/>
            <consortium name="The Broad Institute Genome Sequencing Center for Infectious Disease"/>
            <person name="Wu L."/>
            <person name="Ma J."/>
        </authorList>
    </citation>
    <scope>NUCLEOTIDE SEQUENCE [LARGE SCALE GENOMIC DNA]</scope>
    <source>
        <strain evidence="4">JCM 16545</strain>
    </source>
</reference>
<feature type="domain" description="Response regulatory" evidence="2">
    <location>
        <begin position="7"/>
        <end position="45"/>
    </location>
</feature>
<organism evidence="3 4">
    <name type="scientific">Pontibacter silvestris</name>
    <dbReference type="NCBI Taxonomy" id="2305183"/>
    <lineage>
        <taxon>Bacteria</taxon>
        <taxon>Pseudomonadati</taxon>
        <taxon>Bacteroidota</taxon>
        <taxon>Cytophagia</taxon>
        <taxon>Cytophagales</taxon>
        <taxon>Hymenobacteraceae</taxon>
        <taxon>Pontibacter</taxon>
    </lineage>
</organism>
<name>A0ABW4X142_9BACT</name>
<dbReference type="EMBL" id="JBHUHV010000039">
    <property type="protein sequence ID" value="MFD2067985.1"/>
    <property type="molecule type" value="Genomic_DNA"/>
</dbReference>
<dbReference type="InterPro" id="IPR001789">
    <property type="entry name" value="Sig_transdc_resp-reg_receiver"/>
</dbReference>
<dbReference type="Proteomes" id="UP001597369">
    <property type="component" value="Unassembled WGS sequence"/>
</dbReference>
<evidence type="ECO:0000313" key="4">
    <source>
        <dbReference type="Proteomes" id="UP001597369"/>
    </source>
</evidence>
<evidence type="ECO:0000313" key="3">
    <source>
        <dbReference type="EMBL" id="MFD2067985.1"/>
    </source>
</evidence>
<comment type="caution">
    <text evidence="3">The sequence shown here is derived from an EMBL/GenBank/DDBJ whole genome shotgun (WGS) entry which is preliminary data.</text>
</comment>
<dbReference type="InterPro" id="IPR011006">
    <property type="entry name" value="CheY-like_superfamily"/>
</dbReference>
<sequence>MAKMSCKILIVDDEEDILLVGRLLLKQHFATVMTASDPYKIPALP</sequence>